<accession>A0A9Q9DPX2</accession>
<evidence type="ECO:0000256" key="1">
    <source>
        <dbReference type="SAM" id="MobiDB-lite"/>
    </source>
</evidence>
<dbReference type="Proteomes" id="UP001056012">
    <property type="component" value="Chromosome 2"/>
</dbReference>
<dbReference type="EMBL" id="CP089275">
    <property type="protein sequence ID" value="USP75007.1"/>
    <property type="molecule type" value="Genomic_DNA"/>
</dbReference>
<evidence type="ECO:0000313" key="3">
    <source>
        <dbReference type="Proteomes" id="UP001056012"/>
    </source>
</evidence>
<protein>
    <submittedName>
        <fullName evidence="2">Uncharacterized protein</fullName>
    </submittedName>
</protein>
<evidence type="ECO:0000313" key="2">
    <source>
        <dbReference type="EMBL" id="USP75007.1"/>
    </source>
</evidence>
<gene>
    <name evidence="2" type="ORF">yc1106_02281</name>
</gene>
<reference evidence="2" key="1">
    <citation type="submission" date="2021-12" db="EMBL/GenBank/DDBJ databases">
        <title>Curvularia clavata genome.</title>
        <authorList>
            <person name="Cao Y."/>
        </authorList>
    </citation>
    <scope>NUCLEOTIDE SEQUENCE</scope>
    <source>
        <strain evidence="2">Yc1106</strain>
    </source>
</reference>
<feature type="compositionally biased region" description="Acidic residues" evidence="1">
    <location>
        <begin position="59"/>
        <end position="80"/>
    </location>
</feature>
<name>A0A9Q9DPX2_CURCL</name>
<organism evidence="2 3">
    <name type="scientific">Curvularia clavata</name>
    <dbReference type="NCBI Taxonomy" id="95742"/>
    <lineage>
        <taxon>Eukaryota</taxon>
        <taxon>Fungi</taxon>
        <taxon>Dikarya</taxon>
        <taxon>Ascomycota</taxon>
        <taxon>Pezizomycotina</taxon>
        <taxon>Dothideomycetes</taxon>
        <taxon>Pleosporomycetidae</taxon>
        <taxon>Pleosporales</taxon>
        <taxon>Pleosporineae</taxon>
        <taxon>Pleosporaceae</taxon>
        <taxon>Curvularia</taxon>
    </lineage>
</organism>
<keyword evidence="3" id="KW-1185">Reference proteome</keyword>
<dbReference type="VEuPathDB" id="FungiDB:yc1106_02281"/>
<dbReference type="AlphaFoldDB" id="A0A9Q9DPX2"/>
<proteinExistence type="predicted"/>
<sequence length="98" mass="11151">MYPAWEDDLLDVLEEADEIILSQHARFRNEPVNNLQAHDRKGINRFVHRMYGAGEELYAADDDDDIPPESSPDSDDDSENDYQVGYLVAGSDGYDDEL</sequence>
<feature type="region of interest" description="Disordered" evidence="1">
    <location>
        <begin position="59"/>
        <end position="98"/>
    </location>
</feature>